<gene>
    <name evidence="7" type="ORF">RND81_01G021700</name>
</gene>
<protein>
    <recommendedName>
        <fullName evidence="6">Peptidase A1 domain-containing protein</fullName>
    </recommendedName>
</protein>
<dbReference type="Pfam" id="PF14543">
    <property type="entry name" value="TAXi_N"/>
    <property type="match status" value="1"/>
</dbReference>
<dbReference type="GO" id="GO:0004190">
    <property type="term" value="F:aspartic-type endopeptidase activity"/>
    <property type="evidence" value="ECO:0007669"/>
    <property type="project" value="UniProtKB-KW"/>
</dbReference>
<dbReference type="SUPFAM" id="SSF50630">
    <property type="entry name" value="Acid proteases"/>
    <property type="match status" value="1"/>
</dbReference>
<dbReference type="InterPro" id="IPR032861">
    <property type="entry name" value="TAXi_N"/>
</dbReference>
<dbReference type="Gene3D" id="2.40.70.10">
    <property type="entry name" value="Acid Proteases"/>
    <property type="match status" value="2"/>
</dbReference>
<comment type="similarity">
    <text evidence="1">Belongs to the peptidase A1 family.</text>
</comment>
<reference evidence="7" key="1">
    <citation type="submission" date="2024-03" db="EMBL/GenBank/DDBJ databases">
        <title>WGS assembly of Saponaria officinalis var. Norfolk2.</title>
        <authorList>
            <person name="Jenkins J."/>
            <person name="Shu S."/>
            <person name="Grimwood J."/>
            <person name="Barry K."/>
            <person name="Goodstein D."/>
            <person name="Schmutz J."/>
            <person name="Leebens-Mack J."/>
            <person name="Osbourn A."/>
        </authorList>
    </citation>
    <scope>NUCLEOTIDE SEQUENCE [LARGE SCALE GENOMIC DNA]</scope>
    <source>
        <strain evidence="7">JIC</strain>
    </source>
</reference>
<sequence>MVHIDSPDSPMYEPELSDVQRVHRLINISDSRIHYLSQKIATKNVSLFDLKPNLKAPLPVYKQNLQYFVKIGLGSFPTHHPKLVKFHHEYLALDNRGSIIWTQCEGCQNCFYQKSSLFPWSDSKTYHLIPCNECPECICENNIAIIGVPFRSTRAIMKGVMSRESFAFGTPETFQEVVHGLKFTCIISMPNVQPEGMNRGPNSLISQIGPLVNYQFSYCLQDYRNPATSTFLYFGDHIINRPNMVVTPLLTRPNLFHYYVTLNDIGVNGRKLNIPSHLFALNPDNSGGTILDSGTAFNYLVPNAFDIVVEAIANYILNNNLYIRKRQGRDFNLDAYACWGPLFESPTVDLPTITYYLDNNAELLIQSTQLFWAYPAEGVPEPGLYCLTIRRNEVHQPLNVLGTFAQINQRLIFDLAKSELSFIPEDCSIAALT</sequence>
<organism evidence="7 8">
    <name type="scientific">Saponaria officinalis</name>
    <name type="common">Common soapwort</name>
    <name type="synonym">Lychnis saponaria</name>
    <dbReference type="NCBI Taxonomy" id="3572"/>
    <lineage>
        <taxon>Eukaryota</taxon>
        <taxon>Viridiplantae</taxon>
        <taxon>Streptophyta</taxon>
        <taxon>Embryophyta</taxon>
        <taxon>Tracheophyta</taxon>
        <taxon>Spermatophyta</taxon>
        <taxon>Magnoliopsida</taxon>
        <taxon>eudicotyledons</taxon>
        <taxon>Gunneridae</taxon>
        <taxon>Pentapetalae</taxon>
        <taxon>Caryophyllales</taxon>
        <taxon>Caryophyllaceae</taxon>
        <taxon>Caryophylleae</taxon>
        <taxon>Saponaria</taxon>
    </lineage>
</organism>
<keyword evidence="4" id="KW-0378">Hydrolase</keyword>
<evidence type="ECO:0000256" key="2">
    <source>
        <dbReference type="ARBA" id="ARBA00022670"/>
    </source>
</evidence>
<dbReference type="CDD" id="cd05476">
    <property type="entry name" value="pepsin_A_like_plant"/>
    <property type="match status" value="1"/>
</dbReference>
<dbReference type="PROSITE" id="PS51767">
    <property type="entry name" value="PEPTIDASE_A1"/>
    <property type="match status" value="1"/>
</dbReference>
<evidence type="ECO:0000256" key="5">
    <source>
        <dbReference type="ARBA" id="ARBA00023180"/>
    </source>
</evidence>
<evidence type="ECO:0000256" key="3">
    <source>
        <dbReference type="ARBA" id="ARBA00022750"/>
    </source>
</evidence>
<dbReference type="InterPro" id="IPR032799">
    <property type="entry name" value="TAXi_C"/>
</dbReference>
<dbReference type="PANTHER" id="PTHR47967:SF123">
    <property type="entry name" value="ASPARTIC PROTEINASE NEPENTHESIN-1-LIKE"/>
    <property type="match status" value="1"/>
</dbReference>
<dbReference type="InterPro" id="IPR034161">
    <property type="entry name" value="Pepsin-like_plant"/>
</dbReference>
<proteinExistence type="inferred from homology"/>
<evidence type="ECO:0000256" key="1">
    <source>
        <dbReference type="ARBA" id="ARBA00007447"/>
    </source>
</evidence>
<evidence type="ECO:0000313" key="8">
    <source>
        <dbReference type="Proteomes" id="UP001443914"/>
    </source>
</evidence>
<keyword evidence="2" id="KW-0645">Protease</keyword>
<accession>A0AAW1NBV5</accession>
<feature type="domain" description="Peptidase A1" evidence="6">
    <location>
        <begin position="67"/>
        <end position="423"/>
    </location>
</feature>
<evidence type="ECO:0000259" key="6">
    <source>
        <dbReference type="PROSITE" id="PS51767"/>
    </source>
</evidence>
<evidence type="ECO:0000256" key="4">
    <source>
        <dbReference type="ARBA" id="ARBA00022801"/>
    </source>
</evidence>
<dbReference type="InterPro" id="IPR033121">
    <property type="entry name" value="PEPTIDASE_A1"/>
</dbReference>
<dbReference type="GO" id="GO:0005576">
    <property type="term" value="C:extracellular region"/>
    <property type="evidence" value="ECO:0007669"/>
    <property type="project" value="TreeGrafter"/>
</dbReference>
<keyword evidence="5" id="KW-0325">Glycoprotein</keyword>
<keyword evidence="3" id="KW-0064">Aspartyl protease</keyword>
<dbReference type="GO" id="GO:0006508">
    <property type="term" value="P:proteolysis"/>
    <property type="evidence" value="ECO:0007669"/>
    <property type="project" value="UniProtKB-KW"/>
</dbReference>
<dbReference type="EMBL" id="JBDFQZ010000001">
    <property type="protein sequence ID" value="KAK9755387.1"/>
    <property type="molecule type" value="Genomic_DNA"/>
</dbReference>
<dbReference type="InterPro" id="IPR021109">
    <property type="entry name" value="Peptidase_aspartic_dom_sf"/>
</dbReference>
<dbReference type="PANTHER" id="PTHR47967">
    <property type="entry name" value="OS07G0603500 PROTEIN-RELATED"/>
    <property type="match status" value="1"/>
</dbReference>
<dbReference type="InterPro" id="IPR051708">
    <property type="entry name" value="Plant_Aspart_Prot_A1"/>
</dbReference>
<keyword evidence="8" id="KW-1185">Reference proteome</keyword>
<comment type="caution">
    <text evidence="7">The sequence shown here is derived from an EMBL/GenBank/DDBJ whole genome shotgun (WGS) entry which is preliminary data.</text>
</comment>
<name>A0AAW1NBV5_SAPOF</name>
<evidence type="ECO:0000313" key="7">
    <source>
        <dbReference type="EMBL" id="KAK9755387.1"/>
    </source>
</evidence>
<dbReference type="Proteomes" id="UP001443914">
    <property type="component" value="Unassembled WGS sequence"/>
</dbReference>
<dbReference type="Pfam" id="PF14541">
    <property type="entry name" value="TAXi_C"/>
    <property type="match status" value="1"/>
</dbReference>
<dbReference type="AlphaFoldDB" id="A0AAW1NBV5"/>